<gene>
    <name evidence="1" type="ORF">GXW71_25285</name>
</gene>
<proteinExistence type="predicted"/>
<reference evidence="2" key="1">
    <citation type="journal article" date="2021" name="Syst. Appl. Microbiol.">
        <title>Roseomonas hellenica sp. nov., isolated from roots of wild-growing Alkanna tinctoria.</title>
        <authorList>
            <person name="Rat A."/>
            <person name="Naranjo H.D."/>
            <person name="Lebbe L."/>
            <person name="Cnockaert M."/>
            <person name="Krigas N."/>
            <person name="Grigoriadou K."/>
            <person name="Maloupa E."/>
            <person name="Willems A."/>
        </authorList>
    </citation>
    <scope>NUCLEOTIDE SEQUENCE [LARGE SCALE GENOMIC DNA]</scope>
    <source>
        <strain evidence="2">LMG 31523</strain>
    </source>
</reference>
<dbReference type="PROSITE" id="PS01332">
    <property type="entry name" value="HTH_RRF2_1"/>
    <property type="match status" value="1"/>
</dbReference>
<dbReference type="InterPro" id="IPR036388">
    <property type="entry name" value="WH-like_DNA-bd_sf"/>
</dbReference>
<comment type="caution">
    <text evidence="1">The sequence shown here is derived from an EMBL/GenBank/DDBJ whole genome shotgun (WGS) entry which is preliminary data.</text>
</comment>
<dbReference type="Pfam" id="PF02082">
    <property type="entry name" value="Rrf2"/>
    <property type="match status" value="1"/>
</dbReference>
<dbReference type="Proteomes" id="UP001196870">
    <property type="component" value="Unassembled WGS sequence"/>
</dbReference>
<dbReference type="RefSeq" id="WP_211855497.1">
    <property type="nucleotide sequence ID" value="NZ_JAAGBB010000039.1"/>
</dbReference>
<organism evidence="1 2">
    <name type="scientific">Plastoroseomonas hellenica</name>
    <dbReference type="NCBI Taxonomy" id="2687306"/>
    <lineage>
        <taxon>Bacteria</taxon>
        <taxon>Pseudomonadati</taxon>
        <taxon>Pseudomonadota</taxon>
        <taxon>Alphaproteobacteria</taxon>
        <taxon>Acetobacterales</taxon>
        <taxon>Acetobacteraceae</taxon>
        <taxon>Plastoroseomonas</taxon>
    </lineage>
</organism>
<sequence length="149" mass="16139">MLIRHDRPLLAIDILLDVAFHVGRGEEVTGAGDIADRLGAARRGIEPLLQTLSRAGLLDSLRGPRGGYRLGRAPRDMTLLDVVSAAIDDEGGEPESTGRLSEAVTLPFWQELEAGLREKLAAITIDDLLRRAAAKGLRRPVNEPLNFAI</sequence>
<dbReference type="Gene3D" id="1.10.10.10">
    <property type="entry name" value="Winged helix-like DNA-binding domain superfamily/Winged helix DNA-binding domain"/>
    <property type="match status" value="1"/>
</dbReference>
<dbReference type="InterPro" id="IPR000944">
    <property type="entry name" value="Tscrpt_reg_Rrf2"/>
</dbReference>
<dbReference type="PROSITE" id="PS51197">
    <property type="entry name" value="HTH_RRF2_2"/>
    <property type="match status" value="1"/>
</dbReference>
<dbReference type="PANTHER" id="PTHR33221:SF16">
    <property type="entry name" value="HTH-TYPE TRANSCRIPTIONAL REGULATOR SLR0846-RELATED"/>
    <property type="match status" value="1"/>
</dbReference>
<dbReference type="InterPro" id="IPR036390">
    <property type="entry name" value="WH_DNA-bd_sf"/>
</dbReference>
<dbReference type="EMBL" id="JAAGBB010000039">
    <property type="protein sequence ID" value="MBR0667694.1"/>
    <property type="molecule type" value="Genomic_DNA"/>
</dbReference>
<name>A0ABS5F548_9PROT</name>
<evidence type="ECO:0000313" key="2">
    <source>
        <dbReference type="Proteomes" id="UP001196870"/>
    </source>
</evidence>
<dbReference type="PANTHER" id="PTHR33221">
    <property type="entry name" value="WINGED HELIX-TURN-HELIX TRANSCRIPTIONAL REGULATOR, RRF2 FAMILY"/>
    <property type="match status" value="1"/>
</dbReference>
<protein>
    <submittedName>
        <fullName evidence="1">Transcriptional regulator</fullName>
    </submittedName>
</protein>
<evidence type="ECO:0000313" key="1">
    <source>
        <dbReference type="EMBL" id="MBR0667694.1"/>
    </source>
</evidence>
<dbReference type="SUPFAM" id="SSF46785">
    <property type="entry name" value="Winged helix' DNA-binding domain"/>
    <property type="match status" value="1"/>
</dbReference>
<dbReference type="InterPro" id="IPR030489">
    <property type="entry name" value="TR_Rrf2-type_CS"/>
</dbReference>
<accession>A0ABS5F548</accession>
<keyword evidence="2" id="KW-1185">Reference proteome</keyword>